<dbReference type="EC" id="2.7.1.26" evidence="4"/>
<comment type="similarity">
    <text evidence="3">Belongs to the flavokinase family.</text>
</comment>
<dbReference type="GO" id="GO:0005739">
    <property type="term" value="C:mitochondrion"/>
    <property type="evidence" value="ECO:0007669"/>
    <property type="project" value="TreeGrafter"/>
</dbReference>
<dbReference type="GO" id="GO:0008531">
    <property type="term" value="F:riboflavin kinase activity"/>
    <property type="evidence" value="ECO:0007669"/>
    <property type="project" value="UniProtKB-EC"/>
</dbReference>
<evidence type="ECO:0000256" key="12">
    <source>
        <dbReference type="ARBA" id="ARBA00029960"/>
    </source>
</evidence>
<sequence length="627" mass="68326">MPLTKMQPGGSGGEASTRPLPLRTAQTDDLNHFMATREGEDLSLEEQTAVLQAMTLESPPGVQSPPVGSQASPGIVHSPASISTEFTYQSTAPSSTPTTPITPVSPTVTNPAPPKSKFASALQDVRHFAGGLINHPYESTKHYTILRHSIGIVYYTGSSTNLAITIFSDRELPPDRTLWLQRRGFSGKTGLKLGGLLGARSTWIDVTPTVKAAAEQVNPNDERAWQRDIKKFLKKAPKELRSHRPRETDILRIPCDADDGYLRVVLCTEGGKRTLCGSPIFRLASSSTDSSVIRGSSLTTMPLEAGIKLAAAVGRQFVTATAGPYVSTAQDAVTNQITSVYQPSAVAQQAMTTAYDQSGIQDRLDNMNEQYDTARDNSYNPAEMKEYDALARPSIIGPASGPVAPFPVRFHGKVVVGNGMSRASLNMPTANLTGVPEEILMRYKGVYFGWAAVNLPKKLAFESSITDEWHQAIITISPDPDRRTVIQKNNARVYLIHEFGPADFIDAKLSVIMMGYLRAIETLQADQEPDVEAQLFDFYKDVSITNASLAREAWSVGATLEREKSKASSRSVSERYVDFRQNTQKQIDRVPVHRLGVRTEGAALKDRLVGQGGVWIPRSAITHAATT</sequence>
<keyword evidence="10" id="KW-0418">Kinase</keyword>
<evidence type="ECO:0000256" key="4">
    <source>
        <dbReference type="ARBA" id="ARBA00012105"/>
    </source>
</evidence>
<dbReference type="GO" id="GO:0009398">
    <property type="term" value="P:FMN biosynthetic process"/>
    <property type="evidence" value="ECO:0007669"/>
    <property type="project" value="UniProtKB-UniPathway"/>
</dbReference>
<evidence type="ECO:0000256" key="9">
    <source>
        <dbReference type="ARBA" id="ARBA00022741"/>
    </source>
</evidence>
<keyword evidence="9" id="KW-0547">Nucleotide-binding</keyword>
<evidence type="ECO:0000256" key="5">
    <source>
        <dbReference type="ARBA" id="ARBA00017394"/>
    </source>
</evidence>
<dbReference type="AlphaFoldDB" id="A0A0D2DNZ5"/>
<feature type="compositionally biased region" description="Low complexity" evidence="14">
    <location>
        <begin position="90"/>
        <end position="110"/>
    </location>
</feature>
<feature type="region of interest" description="Disordered" evidence="14">
    <location>
        <begin position="87"/>
        <end position="115"/>
    </location>
</feature>
<keyword evidence="8" id="KW-0808">Transferase</keyword>
<dbReference type="Pfam" id="PF01687">
    <property type="entry name" value="Flavokinase"/>
    <property type="match status" value="1"/>
</dbReference>
<evidence type="ECO:0000256" key="1">
    <source>
        <dbReference type="ARBA" id="ARBA00003572"/>
    </source>
</evidence>
<evidence type="ECO:0000259" key="15">
    <source>
        <dbReference type="SMART" id="SM00904"/>
    </source>
</evidence>
<dbReference type="PANTHER" id="PTHR22749">
    <property type="entry name" value="RIBOFLAVIN KINASE/FMN ADENYLYLTRANSFERASE"/>
    <property type="match status" value="1"/>
</dbReference>
<keyword evidence="17" id="KW-1185">Reference proteome</keyword>
<evidence type="ECO:0000313" key="16">
    <source>
        <dbReference type="EMBL" id="KIW63967.1"/>
    </source>
</evidence>
<feature type="region of interest" description="Disordered" evidence="14">
    <location>
        <begin position="1"/>
        <end position="21"/>
    </location>
</feature>
<dbReference type="HOGENOM" id="CLU_022880_1_0_1"/>
<protein>
    <recommendedName>
        <fullName evidence="5">Riboflavin kinase</fullName>
        <ecNumber evidence="4">2.7.1.26</ecNumber>
    </recommendedName>
    <alternativeName>
        <fullName evidence="12">Flavin mononucleotide kinase 1</fullName>
    </alternativeName>
</protein>
<gene>
    <name evidence="16" type="ORF">PV04_08927</name>
</gene>
<comment type="catalytic activity">
    <reaction evidence="13">
        <text>riboflavin + ATP = FMN + ADP + H(+)</text>
        <dbReference type="Rhea" id="RHEA:14357"/>
        <dbReference type="ChEBI" id="CHEBI:15378"/>
        <dbReference type="ChEBI" id="CHEBI:30616"/>
        <dbReference type="ChEBI" id="CHEBI:57986"/>
        <dbReference type="ChEBI" id="CHEBI:58210"/>
        <dbReference type="ChEBI" id="CHEBI:456216"/>
        <dbReference type="EC" id="2.7.1.26"/>
    </reaction>
</comment>
<proteinExistence type="inferred from homology"/>
<dbReference type="UniPathway" id="UPA00276">
    <property type="reaction ID" value="UER00406"/>
</dbReference>
<dbReference type="Proteomes" id="UP000054266">
    <property type="component" value="Unassembled WGS sequence"/>
</dbReference>
<evidence type="ECO:0000256" key="14">
    <source>
        <dbReference type="SAM" id="MobiDB-lite"/>
    </source>
</evidence>
<evidence type="ECO:0000256" key="2">
    <source>
        <dbReference type="ARBA" id="ARBA00005201"/>
    </source>
</evidence>
<dbReference type="InterPro" id="IPR023468">
    <property type="entry name" value="Riboflavin_kinase"/>
</dbReference>
<dbReference type="SUPFAM" id="SSF82114">
    <property type="entry name" value="Riboflavin kinase-like"/>
    <property type="match status" value="1"/>
</dbReference>
<dbReference type="SMART" id="SM00904">
    <property type="entry name" value="Flavokinase"/>
    <property type="match status" value="1"/>
</dbReference>
<comment type="function">
    <text evidence="1">Catalyzes the phosphorylation of riboflavin (vitamin B2) to form flavin mononucleotide (FMN) coenzyme.</text>
</comment>
<name>A0A0D2DNZ5_9EURO</name>
<evidence type="ECO:0000256" key="8">
    <source>
        <dbReference type="ARBA" id="ARBA00022679"/>
    </source>
</evidence>
<evidence type="ECO:0000256" key="7">
    <source>
        <dbReference type="ARBA" id="ARBA00022643"/>
    </source>
</evidence>
<evidence type="ECO:0000256" key="3">
    <source>
        <dbReference type="ARBA" id="ARBA00010108"/>
    </source>
</evidence>
<comment type="pathway">
    <text evidence="2">Cofactor biosynthesis; FMN biosynthesis; FMN from riboflavin (ATP route): step 1/1.</text>
</comment>
<dbReference type="STRING" id="5601.A0A0D2DNZ5"/>
<evidence type="ECO:0000256" key="10">
    <source>
        <dbReference type="ARBA" id="ARBA00022777"/>
    </source>
</evidence>
<evidence type="ECO:0000256" key="13">
    <source>
        <dbReference type="ARBA" id="ARBA00047880"/>
    </source>
</evidence>
<dbReference type="Gene3D" id="2.40.30.30">
    <property type="entry name" value="Riboflavin kinase-like"/>
    <property type="match status" value="1"/>
</dbReference>
<dbReference type="GO" id="GO:0005524">
    <property type="term" value="F:ATP binding"/>
    <property type="evidence" value="ECO:0007669"/>
    <property type="project" value="UniProtKB-KW"/>
</dbReference>
<evidence type="ECO:0000256" key="6">
    <source>
        <dbReference type="ARBA" id="ARBA00022630"/>
    </source>
</evidence>
<reference evidence="16 17" key="1">
    <citation type="submission" date="2015-01" db="EMBL/GenBank/DDBJ databases">
        <title>The Genome Sequence of Capronia semiimmersa CBS27337.</title>
        <authorList>
            <consortium name="The Broad Institute Genomics Platform"/>
            <person name="Cuomo C."/>
            <person name="de Hoog S."/>
            <person name="Gorbushina A."/>
            <person name="Stielow B."/>
            <person name="Teixiera M."/>
            <person name="Abouelleil A."/>
            <person name="Chapman S.B."/>
            <person name="Priest M."/>
            <person name="Young S.K."/>
            <person name="Wortman J."/>
            <person name="Nusbaum C."/>
            <person name="Birren B."/>
        </authorList>
    </citation>
    <scope>NUCLEOTIDE SEQUENCE [LARGE SCALE GENOMIC DNA]</scope>
    <source>
        <strain evidence="16 17">CBS 27337</strain>
    </source>
</reference>
<evidence type="ECO:0000313" key="17">
    <source>
        <dbReference type="Proteomes" id="UP000054266"/>
    </source>
</evidence>
<evidence type="ECO:0000256" key="11">
    <source>
        <dbReference type="ARBA" id="ARBA00022840"/>
    </source>
</evidence>
<dbReference type="InterPro" id="IPR023465">
    <property type="entry name" value="Riboflavin_kinase_dom_sf"/>
</dbReference>
<accession>A0A0D2DNZ5</accession>
<dbReference type="PANTHER" id="PTHR22749:SF6">
    <property type="entry name" value="RIBOFLAVIN KINASE"/>
    <property type="match status" value="1"/>
</dbReference>
<organism evidence="16 17">
    <name type="scientific">Phialophora macrospora</name>
    <dbReference type="NCBI Taxonomy" id="1851006"/>
    <lineage>
        <taxon>Eukaryota</taxon>
        <taxon>Fungi</taxon>
        <taxon>Dikarya</taxon>
        <taxon>Ascomycota</taxon>
        <taxon>Pezizomycotina</taxon>
        <taxon>Eurotiomycetes</taxon>
        <taxon>Chaetothyriomycetidae</taxon>
        <taxon>Chaetothyriales</taxon>
        <taxon>Herpotrichiellaceae</taxon>
        <taxon>Phialophora</taxon>
    </lineage>
</organism>
<keyword evidence="7" id="KW-0288">FMN</keyword>
<dbReference type="InterPro" id="IPR015865">
    <property type="entry name" value="Riboflavin_kinase_bac/euk"/>
</dbReference>
<feature type="domain" description="Riboflavin kinase" evidence="15">
    <location>
        <begin position="403"/>
        <end position="537"/>
    </location>
</feature>
<dbReference type="EMBL" id="KN846961">
    <property type="protein sequence ID" value="KIW63967.1"/>
    <property type="molecule type" value="Genomic_DNA"/>
</dbReference>
<dbReference type="GO" id="GO:0009231">
    <property type="term" value="P:riboflavin biosynthetic process"/>
    <property type="evidence" value="ECO:0007669"/>
    <property type="project" value="InterPro"/>
</dbReference>
<keyword evidence="11" id="KW-0067">ATP-binding</keyword>
<keyword evidence="6" id="KW-0285">Flavoprotein</keyword>